<evidence type="ECO:0000256" key="2">
    <source>
        <dbReference type="ARBA" id="ARBA00022475"/>
    </source>
</evidence>
<dbReference type="InterPro" id="IPR011701">
    <property type="entry name" value="MFS"/>
</dbReference>
<evidence type="ECO:0000256" key="1">
    <source>
        <dbReference type="ARBA" id="ARBA00004651"/>
    </source>
</evidence>
<dbReference type="Proteomes" id="UP001592582">
    <property type="component" value="Unassembled WGS sequence"/>
</dbReference>
<evidence type="ECO:0000256" key="5">
    <source>
        <dbReference type="ARBA" id="ARBA00023136"/>
    </source>
</evidence>
<feature type="transmembrane region" description="Helical" evidence="7">
    <location>
        <begin position="374"/>
        <end position="391"/>
    </location>
</feature>
<keyword evidence="4 7" id="KW-1133">Transmembrane helix</keyword>
<feature type="region of interest" description="Disordered" evidence="6">
    <location>
        <begin position="1"/>
        <end position="23"/>
    </location>
</feature>
<feature type="transmembrane region" description="Helical" evidence="7">
    <location>
        <begin position="243"/>
        <end position="266"/>
    </location>
</feature>
<dbReference type="PROSITE" id="PS50850">
    <property type="entry name" value="MFS"/>
    <property type="match status" value="1"/>
</dbReference>
<proteinExistence type="predicted"/>
<dbReference type="CDD" id="cd06173">
    <property type="entry name" value="MFS_MefA_like"/>
    <property type="match status" value="1"/>
</dbReference>
<organism evidence="9 10">
    <name type="scientific">Streptacidiphilus alkalitolerans</name>
    <dbReference type="NCBI Taxonomy" id="3342712"/>
    <lineage>
        <taxon>Bacteria</taxon>
        <taxon>Bacillati</taxon>
        <taxon>Actinomycetota</taxon>
        <taxon>Actinomycetes</taxon>
        <taxon>Kitasatosporales</taxon>
        <taxon>Streptomycetaceae</taxon>
        <taxon>Streptacidiphilus</taxon>
    </lineage>
</organism>
<gene>
    <name evidence="9" type="ORF">ACEZDG_32790</name>
</gene>
<name>A0ABV6VJZ0_9ACTN</name>
<feature type="transmembrane region" description="Helical" evidence="7">
    <location>
        <begin position="278"/>
        <end position="299"/>
    </location>
</feature>
<comment type="subcellular location">
    <subcellularLocation>
        <location evidence="1">Cell membrane</location>
        <topology evidence="1">Multi-pass membrane protein</topology>
    </subcellularLocation>
</comment>
<sequence length="438" mass="45138">MSQDAADDTPSGGGDVPPPPGPPSLWRNRDYLNWWTSETVSALGTSMSAIAFPLVVLYTTGSIAHAGLIAAAQMIGVLLTTLWGGALADRISRKALMVAGPLVQAVAMAMAALLIHDHHYAVALLAATAFVAGLAAGVGKGATTPALRRIVPKEQVGQATGQELGRDMAAELVGAPLGGVLFSLARWVPFALDAVSFVVAAVGAASIRTPLGPDRDGSEERTRVWDDIREGVRFVRRQPFLRFTVIWASLLNALAQAFVLLFIALVRHRGGGPVAVGVVNSIALVGGVAGSVVGPLLLARVRATTVLRVGSWSFAAAFCVVAVVPAWWEIGVVLAFAMVAMVPLNVVIESYVVRVVPDALSGRVSAVNRFGAQGLAWLGPLLAGGLAGAFGPSGASLVLGALTVPLAVALHVTRSLAVLDKPADQAEELALPEPALVG</sequence>
<evidence type="ECO:0000256" key="4">
    <source>
        <dbReference type="ARBA" id="ARBA00022989"/>
    </source>
</evidence>
<comment type="caution">
    <text evidence="9">The sequence shown here is derived from an EMBL/GenBank/DDBJ whole genome shotgun (WGS) entry which is preliminary data.</text>
</comment>
<feature type="transmembrane region" description="Helical" evidence="7">
    <location>
        <begin position="306"/>
        <end position="328"/>
    </location>
</feature>
<dbReference type="InterPro" id="IPR036259">
    <property type="entry name" value="MFS_trans_sf"/>
</dbReference>
<evidence type="ECO:0000256" key="6">
    <source>
        <dbReference type="SAM" id="MobiDB-lite"/>
    </source>
</evidence>
<dbReference type="Gene3D" id="1.20.1250.20">
    <property type="entry name" value="MFS general substrate transporter like domains"/>
    <property type="match status" value="1"/>
</dbReference>
<dbReference type="RefSeq" id="WP_380516963.1">
    <property type="nucleotide sequence ID" value="NZ_JBHEZX010000021.1"/>
</dbReference>
<dbReference type="EMBL" id="JBHEZX010000021">
    <property type="protein sequence ID" value="MFC1414049.1"/>
    <property type="molecule type" value="Genomic_DNA"/>
</dbReference>
<evidence type="ECO:0000256" key="3">
    <source>
        <dbReference type="ARBA" id="ARBA00022692"/>
    </source>
</evidence>
<keyword evidence="10" id="KW-1185">Reference proteome</keyword>
<evidence type="ECO:0000313" key="10">
    <source>
        <dbReference type="Proteomes" id="UP001592582"/>
    </source>
</evidence>
<dbReference type="PANTHER" id="PTHR23513">
    <property type="entry name" value="INTEGRAL MEMBRANE EFFLUX PROTEIN-RELATED"/>
    <property type="match status" value="1"/>
</dbReference>
<evidence type="ECO:0000313" key="9">
    <source>
        <dbReference type="EMBL" id="MFC1414049.1"/>
    </source>
</evidence>
<dbReference type="Pfam" id="PF07690">
    <property type="entry name" value="MFS_1"/>
    <property type="match status" value="1"/>
</dbReference>
<dbReference type="SUPFAM" id="SSF103473">
    <property type="entry name" value="MFS general substrate transporter"/>
    <property type="match status" value="1"/>
</dbReference>
<reference evidence="9 10" key="1">
    <citation type="submission" date="2024-09" db="EMBL/GenBank/DDBJ databases">
        <authorList>
            <person name="Lee S.D."/>
        </authorList>
    </citation>
    <scope>NUCLEOTIDE SEQUENCE [LARGE SCALE GENOMIC DNA]</scope>
    <source>
        <strain evidence="9 10">N1-1</strain>
    </source>
</reference>
<dbReference type="InterPro" id="IPR020846">
    <property type="entry name" value="MFS_dom"/>
</dbReference>
<feature type="transmembrane region" description="Helical" evidence="7">
    <location>
        <begin position="95"/>
        <end position="115"/>
    </location>
</feature>
<keyword evidence="3 7" id="KW-0812">Transmembrane</keyword>
<dbReference type="PANTHER" id="PTHR23513:SF11">
    <property type="entry name" value="STAPHYLOFERRIN A TRANSPORTER"/>
    <property type="match status" value="1"/>
</dbReference>
<keyword evidence="5 7" id="KW-0472">Membrane</keyword>
<feature type="transmembrane region" description="Helical" evidence="7">
    <location>
        <begin position="121"/>
        <end position="139"/>
    </location>
</feature>
<feature type="transmembrane region" description="Helical" evidence="7">
    <location>
        <begin position="334"/>
        <end position="353"/>
    </location>
</feature>
<feature type="transmembrane region" description="Helical" evidence="7">
    <location>
        <begin position="34"/>
        <end position="57"/>
    </location>
</feature>
<accession>A0ABV6VJZ0</accession>
<keyword evidence="2" id="KW-1003">Cell membrane</keyword>
<feature type="transmembrane region" description="Helical" evidence="7">
    <location>
        <begin position="63"/>
        <end position="83"/>
    </location>
</feature>
<protein>
    <submittedName>
        <fullName evidence="9">MFS transporter</fullName>
    </submittedName>
</protein>
<evidence type="ECO:0000256" key="7">
    <source>
        <dbReference type="SAM" id="Phobius"/>
    </source>
</evidence>
<evidence type="ECO:0000259" key="8">
    <source>
        <dbReference type="PROSITE" id="PS50850"/>
    </source>
</evidence>
<feature type="domain" description="Major facilitator superfamily (MFS) profile" evidence="8">
    <location>
        <begin position="30"/>
        <end position="418"/>
    </location>
</feature>